<evidence type="ECO:0000313" key="2">
    <source>
        <dbReference type="Proteomes" id="UP001057452"/>
    </source>
</evidence>
<dbReference type="Proteomes" id="UP001057452">
    <property type="component" value="Chromosome 20"/>
</dbReference>
<name>A0ACB9W0F9_CHAAC</name>
<dbReference type="EMBL" id="CM043804">
    <property type="protein sequence ID" value="KAI4806348.1"/>
    <property type="molecule type" value="Genomic_DNA"/>
</dbReference>
<accession>A0ACB9W0F9</accession>
<sequence>MLRKLFQVLCFFALACFVVLLYFRNYSTLTQFKQSDDKVKVNSMVKLIFPQWTKEPKNGSLNLTKETTVMAPTPRKGLEPCPDTPPHLVGPLFVEFNSKRSLDDIRKDMDPVLKEGGRYKPPDCIALQKVAIILAFRNRNGEGVFNRAKLLNAGYVEALKEYDYDCFVFSDIDLVPIDD</sequence>
<proteinExistence type="predicted"/>
<keyword evidence="2" id="KW-1185">Reference proteome</keyword>
<organism evidence="1 2">
    <name type="scientific">Chaenocephalus aceratus</name>
    <name type="common">Blackfin icefish</name>
    <name type="synonym">Chaenichthys aceratus</name>
    <dbReference type="NCBI Taxonomy" id="36190"/>
    <lineage>
        <taxon>Eukaryota</taxon>
        <taxon>Metazoa</taxon>
        <taxon>Chordata</taxon>
        <taxon>Craniata</taxon>
        <taxon>Vertebrata</taxon>
        <taxon>Euteleostomi</taxon>
        <taxon>Actinopterygii</taxon>
        <taxon>Neopterygii</taxon>
        <taxon>Teleostei</taxon>
        <taxon>Neoteleostei</taxon>
        <taxon>Acanthomorphata</taxon>
        <taxon>Eupercaria</taxon>
        <taxon>Perciformes</taxon>
        <taxon>Notothenioidei</taxon>
        <taxon>Channichthyidae</taxon>
        <taxon>Chaenocephalus</taxon>
    </lineage>
</organism>
<evidence type="ECO:0000313" key="1">
    <source>
        <dbReference type="EMBL" id="KAI4806348.1"/>
    </source>
</evidence>
<comment type="caution">
    <text evidence="1">The sequence shown here is derived from an EMBL/GenBank/DDBJ whole genome shotgun (WGS) entry which is preliminary data.</text>
</comment>
<gene>
    <name evidence="1" type="ORF">KUCAC02_017177</name>
</gene>
<feature type="non-terminal residue" evidence="1">
    <location>
        <position position="179"/>
    </location>
</feature>
<reference evidence="1" key="1">
    <citation type="submission" date="2022-05" db="EMBL/GenBank/DDBJ databases">
        <title>Chromosome-level genome of Chaenocephalus aceratus.</title>
        <authorList>
            <person name="Park H."/>
        </authorList>
    </citation>
    <scope>NUCLEOTIDE SEQUENCE</scope>
    <source>
        <strain evidence="1">KU_202001</strain>
    </source>
</reference>
<protein>
    <submittedName>
        <fullName evidence="1">Uncharacterized protein</fullName>
    </submittedName>
</protein>